<gene>
    <name evidence="1" type="ORF">COT75_04355</name>
</gene>
<evidence type="ECO:0000313" key="1">
    <source>
        <dbReference type="EMBL" id="PIS08890.1"/>
    </source>
</evidence>
<comment type="caution">
    <text evidence="1">The sequence shown here is derived from an EMBL/GenBank/DDBJ whole genome shotgun (WGS) entry which is preliminary data.</text>
</comment>
<name>A0A2H0W898_9BACT</name>
<accession>A0A2H0W898</accession>
<dbReference type="EMBL" id="PEZT01000025">
    <property type="protein sequence ID" value="PIS08890.1"/>
    <property type="molecule type" value="Genomic_DNA"/>
</dbReference>
<organism evidence="1 2">
    <name type="scientific">Candidatus Beckwithbacteria bacterium CG10_big_fil_rev_8_21_14_0_10_34_10</name>
    <dbReference type="NCBI Taxonomy" id="1974495"/>
    <lineage>
        <taxon>Bacteria</taxon>
        <taxon>Candidatus Beckwithiibacteriota</taxon>
    </lineage>
</organism>
<proteinExistence type="predicted"/>
<protein>
    <submittedName>
        <fullName evidence="1">Uncharacterized protein</fullName>
    </submittedName>
</protein>
<sequence>MKTAQSPIRASTQDHLPIKEIKDGLVLLKNNSSCLVLKTTAINFGLLSEKEQEATIFAYAALLNSLTFQIQILIQSRQKDISGYLKLISQRLTSAKNEKYKIQLKSYYRFIENIVQKNKILDKKFYLIIPYAPIAIKGPDKIKIERAKTDLYPKRNHLIGQFQRIGLRASQLNNQELIELFYAIYNPGARGQKFSSLKDYSSPLVQPQLNKKITKNIPLNSDQSISPFVNQPVPVEIKSAPDKIPGSQTINQQNERVLVTPKVPIPSPIPKSTVQTNQPTTIPLEGQELQKQINQVVKNVTSGDQIKNNNQVK</sequence>
<dbReference type="Proteomes" id="UP000230093">
    <property type="component" value="Unassembled WGS sequence"/>
</dbReference>
<dbReference type="AlphaFoldDB" id="A0A2H0W898"/>
<reference evidence="2" key="1">
    <citation type="submission" date="2017-09" db="EMBL/GenBank/DDBJ databases">
        <title>Depth-based differentiation of microbial function through sediment-hosted aquifers and enrichment of novel symbionts in the deep terrestrial subsurface.</title>
        <authorList>
            <person name="Probst A.J."/>
            <person name="Ladd B."/>
            <person name="Jarett J.K."/>
            <person name="Geller-Mcgrath D.E."/>
            <person name="Sieber C.M.K."/>
            <person name="Emerson J.B."/>
            <person name="Anantharaman K."/>
            <person name="Thomas B.C."/>
            <person name="Malmstrom R."/>
            <person name="Stieglmeier M."/>
            <person name="Klingl A."/>
            <person name="Woyke T."/>
            <person name="Ryan C.M."/>
            <person name="Banfield J.F."/>
        </authorList>
    </citation>
    <scope>NUCLEOTIDE SEQUENCE [LARGE SCALE GENOMIC DNA]</scope>
</reference>
<evidence type="ECO:0000313" key="2">
    <source>
        <dbReference type="Proteomes" id="UP000230093"/>
    </source>
</evidence>